<keyword evidence="4" id="KW-0732">Signal</keyword>
<dbReference type="GO" id="GO:0005737">
    <property type="term" value="C:cytoplasm"/>
    <property type="evidence" value="ECO:0007669"/>
    <property type="project" value="TreeGrafter"/>
</dbReference>
<dbReference type="GO" id="GO:0012506">
    <property type="term" value="C:vesicle membrane"/>
    <property type="evidence" value="ECO:0007669"/>
    <property type="project" value="TreeGrafter"/>
</dbReference>
<dbReference type="GO" id="GO:0005886">
    <property type="term" value="C:plasma membrane"/>
    <property type="evidence" value="ECO:0007669"/>
    <property type="project" value="TreeGrafter"/>
</dbReference>
<dbReference type="SMART" id="SM00335">
    <property type="entry name" value="ANX"/>
    <property type="match status" value="3"/>
</dbReference>
<dbReference type="InterPro" id="IPR037104">
    <property type="entry name" value="Annexin_sf"/>
</dbReference>
<protein>
    <recommendedName>
        <fullName evidence="7">Annexin</fullName>
    </recommendedName>
</protein>
<dbReference type="OrthoDB" id="37886at2759"/>
<dbReference type="GO" id="GO:0005509">
    <property type="term" value="F:calcium ion binding"/>
    <property type="evidence" value="ECO:0007669"/>
    <property type="project" value="InterPro"/>
</dbReference>
<keyword evidence="3" id="KW-0041">Annexin</keyword>
<evidence type="ECO:0008006" key="7">
    <source>
        <dbReference type="Google" id="ProtNLM"/>
    </source>
</evidence>
<name>A0A8S1DCJ5_9INSE</name>
<dbReference type="Pfam" id="PF00191">
    <property type="entry name" value="Annexin"/>
    <property type="match status" value="3"/>
</dbReference>
<evidence type="ECO:0000313" key="5">
    <source>
        <dbReference type="EMBL" id="CAB3380254.1"/>
    </source>
</evidence>
<feature type="chain" id="PRO_5035892715" description="Annexin" evidence="4">
    <location>
        <begin position="21"/>
        <end position="345"/>
    </location>
</feature>
<evidence type="ECO:0000256" key="2">
    <source>
        <dbReference type="ARBA" id="ARBA00022737"/>
    </source>
</evidence>
<dbReference type="PROSITE" id="PS51897">
    <property type="entry name" value="ANNEXIN_2"/>
    <property type="match status" value="3"/>
</dbReference>
<sequence length="345" mass="38585">MARFVLLLLGFSLSVSVCHSQNDTQLKPTIVPASSFDASTDANVLHEAMDSTQKCNQTAIGSILSRRSLAQRLDVAEKYKLIFGKDLAHELFSSTCRFRGSMHARMCKAMVTPLPTQYSNFLDLAMFCQKTIESELTEILCGNNNAMIRDIVQAYTDEYKRSLQADLESETSGGLERLLVLLVQANRNESSQQVDNQKVSDDVLALFNGGKVNWHDDPARLNEVLALRSFPHVRRVFLELSRKTGKDFKGLLEEQFSSGTKDGYVTCVRMIQEAQEYFADVLNQTLEGFLGSGDLTIARVALTRSEIDLGTIKEKYKQKYGRSVMDVIHEDSSGAYKDLLTAFFG</sequence>
<dbReference type="InterPro" id="IPR001464">
    <property type="entry name" value="Annexin"/>
</dbReference>
<evidence type="ECO:0000313" key="6">
    <source>
        <dbReference type="Proteomes" id="UP000494165"/>
    </source>
</evidence>
<evidence type="ECO:0000256" key="3">
    <source>
        <dbReference type="ARBA" id="ARBA00023216"/>
    </source>
</evidence>
<dbReference type="Proteomes" id="UP000494165">
    <property type="component" value="Unassembled WGS sequence"/>
</dbReference>
<gene>
    <name evidence="5" type="ORF">CLODIP_2_CD07392</name>
</gene>
<comment type="caution">
    <text evidence="5">The sequence shown here is derived from an EMBL/GenBank/DDBJ whole genome shotgun (WGS) entry which is preliminary data.</text>
</comment>
<dbReference type="AlphaFoldDB" id="A0A8S1DCJ5"/>
<organism evidence="5 6">
    <name type="scientific">Cloeon dipterum</name>
    <dbReference type="NCBI Taxonomy" id="197152"/>
    <lineage>
        <taxon>Eukaryota</taxon>
        <taxon>Metazoa</taxon>
        <taxon>Ecdysozoa</taxon>
        <taxon>Arthropoda</taxon>
        <taxon>Hexapoda</taxon>
        <taxon>Insecta</taxon>
        <taxon>Pterygota</taxon>
        <taxon>Palaeoptera</taxon>
        <taxon>Ephemeroptera</taxon>
        <taxon>Pisciforma</taxon>
        <taxon>Baetidae</taxon>
        <taxon>Cloeon</taxon>
    </lineage>
</organism>
<evidence type="ECO:0000256" key="4">
    <source>
        <dbReference type="SAM" id="SignalP"/>
    </source>
</evidence>
<dbReference type="EMBL" id="CADEPI010000204">
    <property type="protein sequence ID" value="CAB3380254.1"/>
    <property type="molecule type" value="Genomic_DNA"/>
</dbReference>
<proteinExistence type="inferred from homology"/>
<accession>A0A8S1DCJ5</accession>
<dbReference type="InterPro" id="IPR018502">
    <property type="entry name" value="Annexin_repeat"/>
</dbReference>
<dbReference type="PANTHER" id="PTHR10502:SF102">
    <property type="entry name" value="ANNEXIN B11"/>
    <property type="match status" value="1"/>
</dbReference>
<dbReference type="Gene3D" id="1.10.220.10">
    <property type="entry name" value="Annexin"/>
    <property type="match status" value="4"/>
</dbReference>
<dbReference type="GO" id="GO:0005634">
    <property type="term" value="C:nucleus"/>
    <property type="evidence" value="ECO:0007669"/>
    <property type="project" value="TreeGrafter"/>
</dbReference>
<dbReference type="PRINTS" id="PR00196">
    <property type="entry name" value="ANNEXIN"/>
</dbReference>
<evidence type="ECO:0000256" key="1">
    <source>
        <dbReference type="ARBA" id="ARBA00007831"/>
    </source>
</evidence>
<dbReference type="PANTHER" id="PTHR10502">
    <property type="entry name" value="ANNEXIN"/>
    <property type="match status" value="1"/>
</dbReference>
<dbReference type="SUPFAM" id="SSF47874">
    <property type="entry name" value="Annexin"/>
    <property type="match status" value="1"/>
</dbReference>
<reference evidence="5 6" key="1">
    <citation type="submission" date="2020-04" db="EMBL/GenBank/DDBJ databases">
        <authorList>
            <person name="Alioto T."/>
            <person name="Alioto T."/>
            <person name="Gomez Garrido J."/>
        </authorList>
    </citation>
    <scope>NUCLEOTIDE SEQUENCE [LARGE SCALE GENOMIC DNA]</scope>
</reference>
<dbReference type="GO" id="GO:0005544">
    <property type="term" value="F:calcium-dependent phospholipid binding"/>
    <property type="evidence" value="ECO:0007669"/>
    <property type="project" value="InterPro"/>
</dbReference>
<feature type="signal peptide" evidence="4">
    <location>
        <begin position="1"/>
        <end position="20"/>
    </location>
</feature>
<keyword evidence="6" id="KW-1185">Reference proteome</keyword>
<keyword evidence="2" id="KW-0677">Repeat</keyword>
<dbReference type="GO" id="GO:0001786">
    <property type="term" value="F:phosphatidylserine binding"/>
    <property type="evidence" value="ECO:0007669"/>
    <property type="project" value="TreeGrafter"/>
</dbReference>
<comment type="similarity">
    <text evidence="1">Belongs to the annexin family.</text>
</comment>